<evidence type="ECO:0000313" key="2">
    <source>
        <dbReference type="Proteomes" id="UP000250369"/>
    </source>
</evidence>
<evidence type="ECO:0000313" key="1">
    <source>
        <dbReference type="EMBL" id="RAV23382.1"/>
    </source>
</evidence>
<sequence>MTVKGPVSLRWERAGSGFTASISLPNGVAATLVPPLDLWRVKAITIDGQAEIGAYVEHAPTGMCPWRRAAGMSLRLPHPFKNNQCSMLRFYIFFLIISLRVWKRVYSAIHYF</sequence>
<organism evidence="1 2">
    <name type="scientific">Paenibacillus contaminans</name>
    <dbReference type="NCBI Taxonomy" id="450362"/>
    <lineage>
        <taxon>Bacteria</taxon>
        <taxon>Bacillati</taxon>
        <taxon>Bacillota</taxon>
        <taxon>Bacilli</taxon>
        <taxon>Bacillales</taxon>
        <taxon>Paenibacillaceae</taxon>
        <taxon>Paenibacillus</taxon>
    </lineage>
</organism>
<dbReference type="Proteomes" id="UP000250369">
    <property type="component" value="Unassembled WGS sequence"/>
</dbReference>
<dbReference type="AlphaFoldDB" id="A0A329MUL8"/>
<reference evidence="1 2" key="1">
    <citation type="journal article" date="2009" name="Int. J. Syst. Evol. Microbiol.">
        <title>Paenibacillus contaminans sp. nov., isolated from a contaminated laboratory plate.</title>
        <authorList>
            <person name="Chou J.H."/>
            <person name="Lee J.H."/>
            <person name="Lin M.C."/>
            <person name="Chang P.S."/>
            <person name="Arun A.B."/>
            <person name="Young C.C."/>
            <person name="Chen W.M."/>
        </authorList>
    </citation>
    <scope>NUCLEOTIDE SEQUENCE [LARGE SCALE GENOMIC DNA]</scope>
    <source>
        <strain evidence="1 2">CKOBP-6</strain>
    </source>
</reference>
<dbReference type="EMBL" id="QMFB01000001">
    <property type="protein sequence ID" value="RAV23382.1"/>
    <property type="molecule type" value="Genomic_DNA"/>
</dbReference>
<name>A0A329MUL8_9BACL</name>
<proteinExistence type="predicted"/>
<comment type="caution">
    <text evidence="1">The sequence shown here is derived from an EMBL/GenBank/DDBJ whole genome shotgun (WGS) entry which is preliminary data.</text>
</comment>
<gene>
    <name evidence="1" type="ORF">DQG23_04095</name>
</gene>
<protein>
    <submittedName>
        <fullName evidence="1">Uncharacterized protein</fullName>
    </submittedName>
</protein>
<accession>A0A329MUL8</accession>
<keyword evidence="2" id="KW-1185">Reference proteome</keyword>